<dbReference type="Pfam" id="PF20698">
    <property type="entry name" value="PIN-TPR-GreABC"/>
    <property type="match status" value="1"/>
</dbReference>
<proteinExistence type="predicted"/>
<dbReference type="Gene3D" id="1.25.40.10">
    <property type="entry name" value="Tetratricopeptide repeat domain"/>
    <property type="match status" value="1"/>
</dbReference>
<sequence>MKLSFSSVKAWLGTKSQHNTQSSKVTGDNNIVEQNINVYVTGIEDWKRNSLTLGLPITSAVSTQLAIEAETGDANETDEIKRVIAYREIANGGDSNTALKLLEELKTDAKYQSGYVAFRLDFNIGVILQNIGEHEQASKRLRAAYTFCPKHPKAQSGLAFADLLDGNDEEALEKASALLSVEGDHLNICAIIALHASKRLERDFAVENFKLCDGKHADVIGARLEHLRIMRPDEYLSALEEAKKADPDNLNLASMWANAVLEDVKQNQAFLLGAKLSDDFERNVSKSARILKDELETALKQRPPNRLLLSSQANNAAVALRLAGKTKEASKLLDRTLEEHPELVDELGQVRAVLYLQEDRDIDAFELISPLVEHPALQVMASEIEAKMGDTKKALNRINTVLKLDMPEGLRLHALTSKARIGINSAERSAADEALEELAADYVKSPELVLLKSAYSRAFELRVAANEVEDLPVIMGIQSADEQELLTSLDGLGEWSFFELLQAADELFARGFYRESAELLRDKVSFKRESPALQTLCDACLRGSMGSLANAIRDSLSAEVKNSVFGWKFCANVGILTGENTKIVPLTRKLFEANPSSLGSLHWYVQSLLRANEKNRINRLVKSLNDDDLTGTVTERCEYTKLLVFCDEIERARSYAYRLFCENQNDHNSWMALSSSILAFGKPPTKTDELALDEVAADATFEVVTPDGSVRKYVLEQNKKLFPLRQENIALDHPIAKASVGCKQGDTFIWPLDQEDNKATVKSVKHKALEAFHFVIQRFEEKFPDANGFKSVKCDPSKEDGLDEIKAMLQQRSQYGQQKAKEYYEGSYPISILGHHLGLDAIDTFLGLKRECGFPAKVSSCEHSDQDAATATLKQARSDGILLDPLAVYLLRRLDVTEAIEKEFGKIGITQNTIDIFSTRTHEAERMGSYDESGNKRSAHMSSQNGQIILSEMSEDEINAKVKLVQSDLNWLQASCELIPAVARIDPPNEIIRFRNEKGGRFFDDLFACDGSNRILISDDLHLRQWGSGLFKTRSAWIQALLFHLEEAQHISTEKVVKATIGFVAQIG</sequence>
<name>A0A0F9PLJ5_9ZZZZ</name>
<evidence type="ECO:0000259" key="1">
    <source>
        <dbReference type="Pfam" id="PF20698"/>
    </source>
</evidence>
<reference evidence="2" key="1">
    <citation type="journal article" date="2015" name="Nature">
        <title>Complex archaea that bridge the gap between prokaryotes and eukaryotes.</title>
        <authorList>
            <person name="Spang A."/>
            <person name="Saw J.H."/>
            <person name="Jorgensen S.L."/>
            <person name="Zaremba-Niedzwiedzka K."/>
            <person name="Martijn J."/>
            <person name="Lind A.E."/>
            <person name="van Eijk R."/>
            <person name="Schleper C."/>
            <person name="Guy L."/>
            <person name="Ettema T.J."/>
        </authorList>
    </citation>
    <scope>NUCLEOTIDE SEQUENCE</scope>
</reference>
<dbReference type="EMBL" id="LAZR01005211">
    <property type="protein sequence ID" value="KKN01886.1"/>
    <property type="molecule type" value="Genomic_DNA"/>
</dbReference>
<accession>A0A0F9PLJ5</accession>
<organism evidence="2">
    <name type="scientific">marine sediment metagenome</name>
    <dbReference type="NCBI Taxonomy" id="412755"/>
    <lineage>
        <taxon>unclassified sequences</taxon>
        <taxon>metagenomes</taxon>
        <taxon>ecological metagenomes</taxon>
    </lineage>
</organism>
<evidence type="ECO:0000313" key="2">
    <source>
        <dbReference type="EMBL" id="KKN01886.1"/>
    </source>
</evidence>
<dbReference type="InterPro" id="IPR011990">
    <property type="entry name" value="TPR-like_helical_dom_sf"/>
</dbReference>
<protein>
    <recommendedName>
        <fullName evidence="1">PIN domain-containing protein</fullName>
    </recommendedName>
</protein>
<dbReference type="AlphaFoldDB" id="A0A0F9PLJ5"/>
<comment type="caution">
    <text evidence="2">The sequence shown here is derived from an EMBL/GenBank/DDBJ whole genome shotgun (WGS) entry which is preliminary data.</text>
</comment>
<feature type="domain" description="PIN" evidence="1">
    <location>
        <begin position="882"/>
        <end position="1027"/>
    </location>
</feature>
<dbReference type="InterPro" id="IPR048987">
    <property type="entry name" value="PIN-TPR-GreABC"/>
</dbReference>
<gene>
    <name evidence="2" type="ORF">LCGC14_1123190</name>
</gene>
<dbReference type="SUPFAM" id="SSF48452">
    <property type="entry name" value="TPR-like"/>
    <property type="match status" value="2"/>
</dbReference>